<dbReference type="SUPFAM" id="SSF57716">
    <property type="entry name" value="Glucocorticoid receptor-like (DNA-binding domain)"/>
    <property type="match status" value="2"/>
</dbReference>
<dbReference type="Pfam" id="PF00412">
    <property type="entry name" value="LIM"/>
    <property type="match status" value="2"/>
</dbReference>
<keyword evidence="3 5" id="KW-0862">Zinc</keyword>
<dbReference type="Gene3D" id="2.10.110.10">
    <property type="entry name" value="Cysteine Rich Protein"/>
    <property type="match status" value="2"/>
</dbReference>
<dbReference type="GO" id="GO:0008270">
    <property type="term" value="F:zinc ion binding"/>
    <property type="evidence" value="ECO:0007669"/>
    <property type="project" value="InterPro"/>
</dbReference>
<evidence type="ECO:0000256" key="5">
    <source>
        <dbReference type="PROSITE-ProRule" id="PRU00125"/>
    </source>
</evidence>
<dbReference type="PROSITE" id="PS51303">
    <property type="entry name" value="PET"/>
    <property type="match status" value="1"/>
</dbReference>
<evidence type="ECO:0000259" key="7">
    <source>
        <dbReference type="PROSITE" id="PS51303"/>
    </source>
</evidence>
<dbReference type="PANTHER" id="PTHR24211:SF22">
    <property type="entry name" value="TESTIN"/>
    <property type="match status" value="1"/>
</dbReference>
<organism evidence="8 9">
    <name type="scientific">Pinctada imbricata</name>
    <name type="common">Atlantic pearl-oyster</name>
    <name type="synonym">Pinctada martensii</name>
    <dbReference type="NCBI Taxonomy" id="66713"/>
    <lineage>
        <taxon>Eukaryota</taxon>
        <taxon>Metazoa</taxon>
        <taxon>Spiralia</taxon>
        <taxon>Lophotrochozoa</taxon>
        <taxon>Mollusca</taxon>
        <taxon>Bivalvia</taxon>
        <taxon>Autobranchia</taxon>
        <taxon>Pteriomorphia</taxon>
        <taxon>Pterioida</taxon>
        <taxon>Pterioidea</taxon>
        <taxon>Pteriidae</taxon>
        <taxon>Pinctada</taxon>
    </lineage>
</organism>
<evidence type="ECO:0000259" key="6">
    <source>
        <dbReference type="PROSITE" id="PS50023"/>
    </source>
</evidence>
<dbReference type="CDD" id="cd09340">
    <property type="entry name" value="LIM1_Testin_like"/>
    <property type="match status" value="1"/>
</dbReference>
<dbReference type="PANTHER" id="PTHR24211">
    <property type="entry name" value="LIM DOMAIN-CONTAINING PROTEIN"/>
    <property type="match status" value="1"/>
</dbReference>
<name>A0AA88YE79_PINIB</name>
<dbReference type="InterPro" id="IPR010442">
    <property type="entry name" value="PET_domain"/>
</dbReference>
<comment type="caution">
    <text evidence="8">The sequence shown here is derived from an EMBL/GenBank/DDBJ whole genome shotgun (WGS) entry which is preliminary data.</text>
</comment>
<accession>A0AA88YE79</accession>
<keyword evidence="4 5" id="KW-0440">LIM domain</keyword>
<evidence type="ECO:0000313" key="9">
    <source>
        <dbReference type="Proteomes" id="UP001186944"/>
    </source>
</evidence>
<dbReference type="FunFam" id="2.10.110.10:FF:000005">
    <property type="entry name" value="Testin isoform 1"/>
    <property type="match status" value="1"/>
</dbReference>
<proteinExistence type="predicted"/>
<dbReference type="PROSITE" id="PS00478">
    <property type="entry name" value="LIM_DOMAIN_1"/>
    <property type="match status" value="1"/>
</dbReference>
<dbReference type="EMBL" id="VSWD01000005">
    <property type="protein sequence ID" value="KAK3103534.1"/>
    <property type="molecule type" value="Genomic_DNA"/>
</dbReference>
<dbReference type="CDD" id="cd09341">
    <property type="entry name" value="LIM2_Testin_like"/>
    <property type="match status" value="1"/>
</dbReference>
<feature type="domain" description="LIM zinc-binding" evidence="6">
    <location>
        <begin position="69"/>
        <end position="132"/>
    </location>
</feature>
<feature type="domain" description="LIM zinc-binding" evidence="6">
    <location>
        <begin position="134"/>
        <end position="194"/>
    </location>
</feature>
<keyword evidence="1 5" id="KW-0479">Metal-binding</keyword>
<dbReference type="SMART" id="SM00132">
    <property type="entry name" value="LIM"/>
    <property type="match status" value="2"/>
</dbReference>
<evidence type="ECO:0000256" key="4">
    <source>
        <dbReference type="ARBA" id="ARBA00023038"/>
    </source>
</evidence>
<evidence type="ECO:0000256" key="1">
    <source>
        <dbReference type="ARBA" id="ARBA00022723"/>
    </source>
</evidence>
<reference evidence="8" key="1">
    <citation type="submission" date="2019-08" db="EMBL/GenBank/DDBJ databases">
        <title>The improved chromosome-level genome for the pearl oyster Pinctada fucata martensii using PacBio sequencing and Hi-C.</title>
        <authorList>
            <person name="Zheng Z."/>
        </authorList>
    </citation>
    <scope>NUCLEOTIDE SEQUENCE</scope>
    <source>
        <strain evidence="8">ZZ-2019</strain>
        <tissue evidence="8">Adductor muscle</tissue>
    </source>
</reference>
<evidence type="ECO:0008006" key="10">
    <source>
        <dbReference type="Google" id="ProtNLM"/>
    </source>
</evidence>
<gene>
    <name evidence="8" type="ORF">FSP39_019935</name>
</gene>
<feature type="domain" description="PET" evidence="7">
    <location>
        <begin position="1"/>
        <end position="68"/>
    </location>
</feature>
<dbReference type="AlphaFoldDB" id="A0AA88YE79"/>
<protein>
    <recommendedName>
        <fullName evidence="10">Testin</fullName>
    </recommendedName>
</protein>
<dbReference type="InterPro" id="IPR047120">
    <property type="entry name" value="Pk/Esn/Tes"/>
</dbReference>
<evidence type="ECO:0000313" key="8">
    <source>
        <dbReference type="EMBL" id="KAK3103534.1"/>
    </source>
</evidence>
<keyword evidence="9" id="KW-1185">Reference proteome</keyword>
<dbReference type="Proteomes" id="UP001186944">
    <property type="component" value="Unassembled WGS sequence"/>
</dbReference>
<sequence length="263" mass="30446">MLPSDKQVFAAQLRRKQLQKQLPLHDLHPKFCTSLTESEMFKFQKFTNKRRLKAAGVGNVTDVPGDKEKKCHRCLKMIERGGFCVFADRFGKDLLWHPSCFTCATCGELLVDMVYFYRNEDIYCERHYADSIYPRCSACDEIIFAREYTQAEKQTWHVEHFCCWYCDAPLAGQRYIAKNGNPYCILCFDRLFSKRAHACDHPRSSAEIQREQVVGALSSLKRFEQGPLWSPVVTVSQSAILNNAVVQGYKLVQYQAVWCKQIN</sequence>
<dbReference type="Pfam" id="PF06297">
    <property type="entry name" value="PET"/>
    <property type="match status" value="1"/>
</dbReference>
<evidence type="ECO:0000256" key="2">
    <source>
        <dbReference type="ARBA" id="ARBA00022737"/>
    </source>
</evidence>
<keyword evidence="2" id="KW-0677">Repeat</keyword>
<dbReference type="PROSITE" id="PS50023">
    <property type="entry name" value="LIM_DOMAIN_2"/>
    <property type="match status" value="2"/>
</dbReference>
<evidence type="ECO:0000256" key="3">
    <source>
        <dbReference type="ARBA" id="ARBA00022833"/>
    </source>
</evidence>
<dbReference type="InterPro" id="IPR001781">
    <property type="entry name" value="Znf_LIM"/>
</dbReference>